<evidence type="ECO:0000256" key="11">
    <source>
        <dbReference type="PROSITE-ProRule" id="PRU00221"/>
    </source>
</evidence>
<keyword evidence="14" id="KW-0648">Protein biosynthesis</keyword>
<gene>
    <name evidence="14" type="ORF">ALC53_03100</name>
</gene>
<dbReference type="PRINTS" id="PR00320">
    <property type="entry name" value="GPROTEINBRPT"/>
</dbReference>
<name>A0A195BRP9_9HYME</name>
<evidence type="ECO:0000256" key="9">
    <source>
        <dbReference type="ARBA" id="ARBA00044130"/>
    </source>
</evidence>
<dbReference type="GO" id="GO:0005669">
    <property type="term" value="C:transcription factor TFIID complex"/>
    <property type="evidence" value="ECO:0007669"/>
    <property type="project" value="TreeGrafter"/>
</dbReference>
<evidence type="ECO:0000256" key="1">
    <source>
        <dbReference type="ARBA" id="ARBA00004123"/>
    </source>
</evidence>
<keyword evidence="14" id="KW-0396">Initiation factor</keyword>
<keyword evidence="8" id="KW-0539">Nucleus</keyword>
<proteinExistence type="inferred from homology"/>
<dbReference type="SMART" id="SM00326">
    <property type="entry name" value="SH3"/>
    <property type="match status" value="1"/>
</dbReference>
<dbReference type="EMBL" id="KQ976424">
    <property type="protein sequence ID" value="KYM88616.1"/>
    <property type="molecule type" value="Genomic_DNA"/>
</dbReference>
<reference evidence="14 15" key="1">
    <citation type="submission" date="2015-09" db="EMBL/GenBank/DDBJ databases">
        <title>Atta colombica WGS genome.</title>
        <authorList>
            <person name="Nygaard S."/>
            <person name="Hu H."/>
            <person name="Boomsma J."/>
            <person name="Zhang G."/>
        </authorList>
    </citation>
    <scope>NUCLEOTIDE SEQUENCE [LARGE SCALE GENOMIC DNA]</scope>
    <source>
        <strain evidence="14">Treedump-2</strain>
        <tissue evidence="14">Whole body</tissue>
    </source>
</reference>
<evidence type="ECO:0000256" key="6">
    <source>
        <dbReference type="ARBA" id="ARBA00023015"/>
    </source>
</evidence>
<evidence type="ECO:0000256" key="3">
    <source>
        <dbReference type="ARBA" id="ARBA00022443"/>
    </source>
</evidence>
<evidence type="ECO:0000256" key="2">
    <source>
        <dbReference type="ARBA" id="ARBA00009435"/>
    </source>
</evidence>
<dbReference type="InterPro" id="IPR020472">
    <property type="entry name" value="WD40_PAC1"/>
</dbReference>
<evidence type="ECO:0000313" key="14">
    <source>
        <dbReference type="EMBL" id="KYM88616.1"/>
    </source>
</evidence>
<feature type="repeat" description="WD" evidence="11">
    <location>
        <begin position="449"/>
        <end position="490"/>
    </location>
</feature>
<dbReference type="PROSITE" id="PS50896">
    <property type="entry name" value="LISH"/>
    <property type="match status" value="1"/>
</dbReference>
<dbReference type="PRINTS" id="PR00452">
    <property type="entry name" value="SH3DOMAIN"/>
</dbReference>
<organism evidence="14 15">
    <name type="scientific">Atta colombica</name>
    <dbReference type="NCBI Taxonomy" id="520822"/>
    <lineage>
        <taxon>Eukaryota</taxon>
        <taxon>Metazoa</taxon>
        <taxon>Ecdysozoa</taxon>
        <taxon>Arthropoda</taxon>
        <taxon>Hexapoda</taxon>
        <taxon>Insecta</taxon>
        <taxon>Pterygota</taxon>
        <taxon>Neoptera</taxon>
        <taxon>Endopterygota</taxon>
        <taxon>Hymenoptera</taxon>
        <taxon>Apocrita</taxon>
        <taxon>Aculeata</taxon>
        <taxon>Formicoidea</taxon>
        <taxon>Formicidae</taxon>
        <taxon>Myrmicinae</taxon>
        <taxon>Atta</taxon>
    </lineage>
</organism>
<evidence type="ECO:0000256" key="7">
    <source>
        <dbReference type="ARBA" id="ARBA00023163"/>
    </source>
</evidence>
<feature type="repeat" description="WD" evidence="11">
    <location>
        <begin position="575"/>
        <end position="607"/>
    </location>
</feature>
<evidence type="ECO:0000256" key="10">
    <source>
        <dbReference type="PROSITE-ProRule" id="PRU00192"/>
    </source>
</evidence>
<dbReference type="FunFam" id="2.130.10.10:FF:000243">
    <property type="entry name" value="Transcription initiation factor TFIID subunit 5"/>
    <property type="match status" value="1"/>
</dbReference>
<dbReference type="InterPro" id="IPR036322">
    <property type="entry name" value="WD40_repeat_dom_sf"/>
</dbReference>
<evidence type="ECO:0000256" key="4">
    <source>
        <dbReference type="ARBA" id="ARBA00022574"/>
    </source>
</evidence>
<comment type="similarity">
    <text evidence="2">Belongs to the WD repeat TAF5 family.</text>
</comment>
<evidence type="ECO:0000256" key="8">
    <source>
        <dbReference type="ARBA" id="ARBA00023242"/>
    </source>
</evidence>
<keyword evidence="6" id="KW-0805">Transcription regulation</keyword>
<dbReference type="PANTHER" id="PTHR19879">
    <property type="entry name" value="TRANSCRIPTION INITIATION FACTOR TFIID"/>
    <property type="match status" value="1"/>
</dbReference>
<dbReference type="InterPro" id="IPR001452">
    <property type="entry name" value="SH3_domain"/>
</dbReference>
<dbReference type="CDD" id="cd08044">
    <property type="entry name" value="TAF5_NTD2"/>
    <property type="match status" value="1"/>
</dbReference>
<dbReference type="Pfam" id="PF04494">
    <property type="entry name" value="TFIID_NTD2"/>
    <property type="match status" value="1"/>
</dbReference>
<dbReference type="Proteomes" id="UP000078540">
    <property type="component" value="Unassembled WGS sequence"/>
</dbReference>
<dbReference type="Pfam" id="PF00018">
    <property type="entry name" value="SH3_1"/>
    <property type="match status" value="1"/>
</dbReference>
<dbReference type="PROSITE" id="PS50002">
    <property type="entry name" value="SH3"/>
    <property type="match status" value="1"/>
</dbReference>
<dbReference type="PROSITE" id="PS50082">
    <property type="entry name" value="WD_REPEATS_2"/>
    <property type="match status" value="5"/>
</dbReference>
<dbReference type="Gene3D" id="1.25.40.500">
    <property type="entry name" value="TFIID subunit TAF5, NTD2 domain"/>
    <property type="match status" value="1"/>
</dbReference>
<dbReference type="InterPro" id="IPR019775">
    <property type="entry name" value="WD40_repeat_CS"/>
</dbReference>
<feature type="compositionally biased region" description="Basic and acidic residues" evidence="12">
    <location>
        <begin position="260"/>
        <end position="270"/>
    </location>
</feature>
<dbReference type="Gene3D" id="2.130.10.10">
    <property type="entry name" value="YVTN repeat-like/Quinoprotein amine dehydrogenase"/>
    <property type="match status" value="2"/>
</dbReference>
<dbReference type="PROSITE" id="PS00678">
    <property type="entry name" value="WD_REPEATS_1"/>
    <property type="match status" value="1"/>
</dbReference>
<dbReference type="CDD" id="cd00200">
    <property type="entry name" value="WD40"/>
    <property type="match status" value="1"/>
</dbReference>
<dbReference type="CDD" id="cd11849">
    <property type="entry name" value="SH3_SPIN90"/>
    <property type="match status" value="1"/>
</dbReference>
<dbReference type="InterPro" id="IPR036028">
    <property type="entry name" value="SH3-like_dom_sf"/>
</dbReference>
<dbReference type="PROSITE" id="PS50294">
    <property type="entry name" value="WD_REPEATS_REGION"/>
    <property type="match status" value="5"/>
</dbReference>
<dbReference type="InterPro" id="IPR035514">
    <property type="entry name" value="SPIN90_SH3"/>
</dbReference>
<feature type="repeat" description="WD" evidence="11">
    <location>
        <begin position="491"/>
        <end position="532"/>
    </location>
</feature>
<dbReference type="InterPro" id="IPR007582">
    <property type="entry name" value="TFIID_NTD2"/>
</dbReference>
<evidence type="ECO:0000313" key="15">
    <source>
        <dbReference type="Proteomes" id="UP000078540"/>
    </source>
</evidence>
<evidence type="ECO:0000256" key="12">
    <source>
        <dbReference type="SAM" id="MobiDB-lite"/>
    </source>
</evidence>
<feature type="region of interest" description="Disordered" evidence="12">
    <location>
        <begin position="871"/>
        <end position="904"/>
    </location>
</feature>
<feature type="compositionally biased region" description="Polar residues" evidence="12">
    <location>
        <begin position="871"/>
        <end position="884"/>
    </location>
</feature>
<dbReference type="Gene3D" id="2.30.30.40">
    <property type="entry name" value="SH3 Domains"/>
    <property type="match status" value="1"/>
</dbReference>
<evidence type="ECO:0000256" key="5">
    <source>
        <dbReference type="ARBA" id="ARBA00022737"/>
    </source>
</evidence>
<dbReference type="Pfam" id="PF00400">
    <property type="entry name" value="WD40"/>
    <property type="match status" value="6"/>
</dbReference>
<dbReference type="SUPFAM" id="SSF160897">
    <property type="entry name" value="Taf5 N-terminal domain-like"/>
    <property type="match status" value="1"/>
</dbReference>
<keyword evidence="3 10" id="KW-0728">SH3 domain</keyword>
<dbReference type="SMART" id="SM00320">
    <property type="entry name" value="WD40"/>
    <property type="match status" value="6"/>
</dbReference>
<comment type="subcellular location">
    <subcellularLocation>
        <location evidence="1">Nucleus</location>
    </subcellularLocation>
</comment>
<dbReference type="InterPro" id="IPR037264">
    <property type="entry name" value="TFIID_NTD2_sf"/>
</dbReference>
<dbReference type="SUPFAM" id="SSF50044">
    <property type="entry name" value="SH3-domain"/>
    <property type="match status" value="1"/>
</dbReference>
<dbReference type="PANTHER" id="PTHR19879:SF1">
    <property type="entry name" value="CANNONBALL-RELATED"/>
    <property type="match status" value="1"/>
</dbReference>
<dbReference type="GO" id="GO:0003743">
    <property type="term" value="F:translation initiation factor activity"/>
    <property type="evidence" value="ECO:0007669"/>
    <property type="project" value="UniProtKB-KW"/>
</dbReference>
<feature type="region of interest" description="Disordered" evidence="12">
    <location>
        <begin position="234"/>
        <end position="277"/>
    </location>
</feature>
<accession>A0A195BRP9</accession>
<protein>
    <recommendedName>
        <fullName evidence="9">Transcription initiation factor TFIID subunit 5</fullName>
    </recommendedName>
</protein>
<dbReference type="InterPro" id="IPR015943">
    <property type="entry name" value="WD40/YVTN_repeat-like_dom_sf"/>
</dbReference>
<dbReference type="STRING" id="520822.A0A195BRP9"/>
<dbReference type="GO" id="GO:0016251">
    <property type="term" value="F:RNA polymerase II general transcription initiation factor activity"/>
    <property type="evidence" value="ECO:0007669"/>
    <property type="project" value="TreeGrafter"/>
</dbReference>
<dbReference type="GO" id="GO:0006367">
    <property type="term" value="P:transcription initiation at RNA polymerase II promoter"/>
    <property type="evidence" value="ECO:0007669"/>
    <property type="project" value="TreeGrafter"/>
</dbReference>
<sequence>MDTDKNTMLAVLQLLKKYNFKGTEELFRKEANLTDISIDDSQQSDSDVTSVLSAYKSEGDPAQYEKAYSELKKFVEGALDIYKHELGTILYPVLVHMYLELVYNNHSQEAKQLMEKFSGNLQEYYQDDLKRLSNVTKREQMAGNELTDTFKSNQFIIRMSRDTLSILKRHLQEKKHSVLLNIIQEHLYFDMYEGVARNKQQIEATSGAMVGEATRQDNKVKVYYGLLKEPDIQCMEPNKEEEDDKEGTDGDKPKKKKAKKDPLFSKKTKSDPNAPAVGRMPLPNLMFRFNLTQFTSFQFRKDADKLEKIKSLREASKRVVLGPDTLPSICFYTMLNTIYTVTAAEIAEDSSLLATGFSNSTIKVWSLIPQKLRLMKTGEPLQDINREAEDVLVRMMDERTSETTKNLYGHSGPIYSLSFSPDRNLLLSSSEDTTIRLWSLHTWTCVVCYKGHLFPVWCVRFSPHGYYFSSASNDKTARLWATDSHQPLRIFSGHYSDVDVIQFHPNSNYIASGSSDMTVRLWDCVTGNQVRLMTGHKGPIFSLAFSTEGRFLASAGADHRVLVWDLAHGHLVAALSGHTGNIHCLSFSRDGNILVSGSLDCTLKLWDFIKLAEEMSLEDVNVSHNPDVKTNSESYLLRTFPTKNTSVLTLHFSRRNLLLGIGMFDYEMVKALYDFKATFAKTLSFREGEYFILLQRNVKQKNWWQVVNRGGRLGYIPSNYVASVKAQPQFLIDFLEDCILTLETEIKKDSESVQPDKQDLLVKLTERKKQIELSKKSKRQAPKPPDLDCGIISKETHSVIACDNTEGDVRSAPSNTSYATAQTTLRGNNTDHIPAMAQCQRPNGDEQRVQSLPRQSSSDIIQKIQTSVTEVRKTSSQGSIHNICSSSPNKSNSPAKNSSSIKSNSLQAINSRSAYQLLDQVRKNTQLSHEMSKVAVTVVVSSLQQLLPETVSHYLDALLHQLQTPLTVSKMSIEETYDANRLKIIFTELTSCKEDSQQRSWMLYEDESIIVEYIKELTEILTNADANVSRHVLRQDRYNGVTILIQYYQMETRWTIRQLLLQSFGVMCSLDPVVLTIMLNSILPMELARDMKSNPRNVLRLNYSSLLLTMIFSMGEPMPVTHLEQLGSDFISFLLDLIETPPDTDLEDQIPDLFINLILSYNLQFTTSENIVLNALRERTIAKTFTEKILFLFNREEDPVRIFDHEPQPPHSVLKLFVDLFSNDAIASLFYTNDVKVLIDIILRQLFDMFPGDKRRQYLELCRRVLRTSNYNEHRHRSGDLLKCFTRIFCEETADSHEDQQVVREISNEFPHLFRM</sequence>
<keyword evidence="15" id="KW-1185">Reference proteome</keyword>
<dbReference type="InterPro" id="IPR001680">
    <property type="entry name" value="WD40_rpt"/>
</dbReference>
<feature type="domain" description="SH3" evidence="13">
    <location>
        <begin position="664"/>
        <end position="726"/>
    </location>
</feature>
<dbReference type="InterPro" id="IPR018556">
    <property type="entry name" value="SPIN90/Ldb17_LRD"/>
</dbReference>
<keyword evidence="7" id="KW-0804">Transcription</keyword>
<dbReference type="InterPro" id="IPR006594">
    <property type="entry name" value="LisH"/>
</dbReference>
<feature type="compositionally biased region" description="Low complexity" evidence="12">
    <location>
        <begin position="885"/>
        <end position="904"/>
    </location>
</feature>
<keyword evidence="5" id="KW-0677">Repeat</keyword>
<evidence type="ECO:0000259" key="13">
    <source>
        <dbReference type="PROSITE" id="PS50002"/>
    </source>
</evidence>
<feature type="repeat" description="WD" evidence="11">
    <location>
        <begin position="533"/>
        <end position="574"/>
    </location>
</feature>
<keyword evidence="4 11" id="KW-0853">WD repeat</keyword>
<dbReference type="Pfam" id="PF09431">
    <property type="entry name" value="SPIN90_LRD"/>
    <property type="match status" value="1"/>
</dbReference>
<dbReference type="SUPFAM" id="SSF50978">
    <property type="entry name" value="WD40 repeat-like"/>
    <property type="match status" value="1"/>
</dbReference>
<feature type="repeat" description="WD" evidence="11">
    <location>
        <begin position="407"/>
        <end position="442"/>
    </location>
</feature>